<evidence type="ECO:0000313" key="3">
    <source>
        <dbReference type="Proteomes" id="UP001595848"/>
    </source>
</evidence>
<dbReference type="RefSeq" id="WP_217964145.1">
    <property type="nucleotide sequence ID" value="NZ_JAHTBN010000003.1"/>
</dbReference>
<proteinExistence type="predicted"/>
<dbReference type="Proteomes" id="UP001595848">
    <property type="component" value="Unassembled WGS sequence"/>
</dbReference>
<comment type="caution">
    <text evidence="2">The sequence shown here is derived from an EMBL/GenBank/DDBJ whole genome shotgun (WGS) entry which is preliminary data.</text>
</comment>
<organism evidence="2 3">
    <name type="scientific">Candidimonas humi</name>
    <dbReference type="NCBI Taxonomy" id="683355"/>
    <lineage>
        <taxon>Bacteria</taxon>
        <taxon>Pseudomonadati</taxon>
        <taxon>Pseudomonadota</taxon>
        <taxon>Betaproteobacteria</taxon>
        <taxon>Burkholderiales</taxon>
        <taxon>Alcaligenaceae</taxon>
        <taxon>Candidimonas</taxon>
    </lineage>
</organism>
<evidence type="ECO:0000313" key="2">
    <source>
        <dbReference type="EMBL" id="MFC4200617.1"/>
    </source>
</evidence>
<protein>
    <recommendedName>
        <fullName evidence="4">Phage tail fibre repeat-containing protein</fullName>
    </recommendedName>
</protein>
<sequence length="391" mass="40277">MADHSKPTLTSNYSSEFIPEINGRFADLAQGLDPAHTTPTNLPEYSIRYSSASKRWESWSGTAWAELETEYAINVSTATKLKTARKISISGAATAAGVDFDGSGNIALEVTDLDYSKISNAPTLGTVAPKDVVTGTGDTTSSRITDVAWVNATVGAAAAAASAAAATAQSTADGKVSKSGDTMTGQLTLPRIQANSTTNPSSQGTHIGWNEPSSSGKTRIVNNKGGGVGGFTFDVVDADNTTILGSMALSAAGSVSTSSQGTLWGSSNFNPDSKWSTSDHGVVSSTSNWIRLRWGGGSVIYNIDGVLEQTILSSQNFAGYIATLGAGAVGSYAFVYVPASRNPGDVAAGSDLKWSNAAGNVTGSLSGSWRCMGYAPAGGNTNLSTLWMRYA</sequence>
<feature type="region of interest" description="Disordered" evidence="1">
    <location>
        <begin position="193"/>
        <end position="216"/>
    </location>
</feature>
<accession>A0ABV8NYR5</accession>
<keyword evidence="3" id="KW-1185">Reference proteome</keyword>
<gene>
    <name evidence="2" type="ORF">ACFOY1_06610</name>
</gene>
<dbReference type="EMBL" id="JBHSBV010000002">
    <property type="protein sequence ID" value="MFC4200617.1"/>
    <property type="molecule type" value="Genomic_DNA"/>
</dbReference>
<evidence type="ECO:0000256" key="1">
    <source>
        <dbReference type="SAM" id="MobiDB-lite"/>
    </source>
</evidence>
<reference evidence="3" key="1">
    <citation type="journal article" date="2019" name="Int. J. Syst. Evol. Microbiol.">
        <title>The Global Catalogue of Microorganisms (GCM) 10K type strain sequencing project: providing services to taxonomists for standard genome sequencing and annotation.</title>
        <authorList>
            <consortium name="The Broad Institute Genomics Platform"/>
            <consortium name="The Broad Institute Genome Sequencing Center for Infectious Disease"/>
            <person name="Wu L."/>
            <person name="Ma J."/>
        </authorList>
    </citation>
    <scope>NUCLEOTIDE SEQUENCE [LARGE SCALE GENOMIC DNA]</scope>
    <source>
        <strain evidence="3">LMG 24813</strain>
    </source>
</reference>
<evidence type="ECO:0008006" key="4">
    <source>
        <dbReference type="Google" id="ProtNLM"/>
    </source>
</evidence>
<name>A0ABV8NYR5_9BURK</name>